<feature type="domain" description="Fumarate lyase N-terminal" evidence="6">
    <location>
        <begin position="13"/>
        <end position="341"/>
    </location>
</feature>
<dbReference type="CDD" id="cd01362">
    <property type="entry name" value="Fumarase_classII"/>
    <property type="match status" value="1"/>
</dbReference>
<evidence type="ECO:0000313" key="8">
    <source>
        <dbReference type="EMBL" id="SMD00593.1"/>
    </source>
</evidence>
<dbReference type="PANTHER" id="PTHR11444">
    <property type="entry name" value="ASPARTATEAMMONIA/ARGININOSUCCINATE/ADENYLOSUCCINATE LYASE"/>
    <property type="match status" value="1"/>
</dbReference>
<reference evidence="8 9" key="1">
    <citation type="submission" date="2017-04" db="EMBL/GenBank/DDBJ databases">
        <authorList>
            <person name="Afonso C.L."/>
            <person name="Miller P.J."/>
            <person name="Scott M.A."/>
            <person name="Spackman E."/>
            <person name="Goraichik I."/>
            <person name="Dimitrov K.M."/>
            <person name="Suarez D.L."/>
            <person name="Swayne D.E."/>
        </authorList>
    </citation>
    <scope>NUCLEOTIDE SEQUENCE [LARGE SCALE GENOMIC DNA]</scope>
    <source>
        <strain evidence="8 9">DSM 3385</strain>
    </source>
</reference>
<protein>
    <recommendedName>
        <fullName evidence="5">Fumarate hydratase class II</fullName>
        <shortName evidence="5">Fumarase C</shortName>
        <ecNumber evidence="5">4.2.1.2</ecNumber>
    </recommendedName>
    <alternativeName>
        <fullName evidence="5">Aerobic fumarase</fullName>
    </alternativeName>
    <alternativeName>
        <fullName evidence="5">Iron-independent fumarase</fullName>
    </alternativeName>
</protein>
<dbReference type="EMBL" id="FWXY01000020">
    <property type="protein sequence ID" value="SMD00593.1"/>
    <property type="molecule type" value="Genomic_DNA"/>
</dbReference>
<gene>
    <name evidence="5" type="primary">fumC</name>
    <name evidence="8" type="ORF">SAMN02746065_12039</name>
</gene>
<organism evidence="8 9">
    <name type="scientific">Desulfocicer vacuolatum DSM 3385</name>
    <dbReference type="NCBI Taxonomy" id="1121400"/>
    <lineage>
        <taxon>Bacteria</taxon>
        <taxon>Pseudomonadati</taxon>
        <taxon>Thermodesulfobacteriota</taxon>
        <taxon>Desulfobacteria</taxon>
        <taxon>Desulfobacterales</taxon>
        <taxon>Desulfobacteraceae</taxon>
        <taxon>Desulfocicer</taxon>
    </lineage>
</organism>
<dbReference type="SUPFAM" id="SSF48557">
    <property type="entry name" value="L-aspartase-like"/>
    <property type="match status" value="1"/>
</dbReference>
<feature type="active site" description="Proton donor/acceptor" evidence="5">
    <location>
        <position position="187"/>
    </location>
</feature>
<dbReference type="InterPro" id="IPR020557">
    <property type="entry name" value="Fumarate_lyase_CS"/>
</dbReference>
<comment type="subunit">
    <text evidence="5">Homotetramer.</text>
</comment>
<dbReference type="OrthoDB" id="9802809at2"/>
<dbReference type="PROSITE" id="PS00163">
    <property type="entry name" value="FUMARATE_LYASES"/>
    <property type="match status" value="1"/>
</dbReference>
<dbReference type="HAMAP" id="MF_00743">
    <property type="entry name" value="FumaraseC"/>
    <property type="match status" value="1"/>
</dbReference>
<evidence type="ECO:0000313" key="9">
    <source>
        <dbReference type="Proteomes" id="UP000192418"/>
    </source>
</evidence>
<dbReference type="FunFam" id="1.10.275.10:FF:000001">
    <property type="entry name" value="Fumarate hydratase, mitochondrial"/>
    <property type="match status" value="1"/>
</dbReference>
<dbReference type="Proteomes" id="UP000192418">
    <property type="component" value="Unassembled WGS sequence"/>
</dbReference>
<comment type="catalytic activity">
    <reaction evidence="5">
        <text>(S)-malate = fumarate + H2O</text>
        <dbReference type="Rhea" id="RHEA:12460"/>
        <dbReference type="ChEBI" id="CHEBI:15377"/>
        <dbReference type="ChEBI" id="CHEBI:15589"/>
        <dbReference type="ChEBI" id="CHEBI:29806"/>
        <dbReference type="EC" id="4.2.1.2"/>
    </reaction>
</comment>
<feature type="active site" evidence="5">
    <location>
        <position position="317"/>
    </location>
</feature>
<dbReference type="Pfam" id="PF10415">
    <property type="entry name" value="FumaraseC_C"/>
    <property type="match status" value="1"/>
</dbReference>
<dbReference type="PANTHER" id="PTHR11444:SF22">
    <property type="entry name" value="FUMARATE HYDRATASE CLASS II"/>
    <property type="match status" value="1"/>
</dbReference>
<evidence type="ECO:0000256" key="1">
    <source>
        <dbReference type="ARBA" id="ARBA00009084"/>
    </source>
</evidence>
<dbReference type="PRINTS" id="PR00145">
    <property type="entry name" value="ARGSUCLYASE"/>
</dbReference>
<dbReference type="Gene3D" id="1.20.200.10">
    <property type="entry name" value="Fumarase/aspartase (Central domain)"/>
    <property type="match status" value="1"/>
</dbReference>
<evidence type="ECO:0000256" key="3">
    <source>
        <dbReference type="ARBA" id="ARBA00022532"/>
    </source>
</evidence>
<dbReference type="Pfam" id="PF00206">
    <property type="entry name" value="Lyase_1"/>
    <property type="match status" value="1"/>
</dbReference>
<dbReference type="GO" id="GO:0005737">
    <property type="term" value="C:cytoplasm"/>
    <property type="evidence" value="ECO:0007669"/>
    <property type="project" value="UniProtKB-SubCell"/>
</dbReference>
<keyword evidence="3 5" id="KW-0816">Tricarboxylic acid cycle</keyword>
<dbReference type="InterPro" id="IPR005677">
    <property type="entry name" value="Fum_hydII"/>
</dbReference>
<dbReference type="GO" id="GO:0006099">
    <property type="term" value="P:tricarboxylic acid cycle"/>
    <property type="evidence" value="ECO:0007669"/>
    <property type="project" value="UniProtKB-UniRule"/>
</dbReference>
<dbReference type="STRING" id="1121400.SAMN02746065_12039"/>
<feature type="binding site" evidence="5">
    <location>
        <position position="186"/>
    </location>
    <ligand>
        <name>substrate</name>
    </ligand>
</feature>
<dbReference type="FunFam" id="1.20.200.10:FF:000001">
    <property type="entry name" value="Fumarate hydratase, mitochondrial"/>
    <property type="match status" value="1"/>
</dbReference>
<dbReference type="Gene3D" id="1.10.40.30">
    <property type="entry name" value="Fumarase/aspartase (C-terminal domain)"/>
    <property type="match status" value="1"/>
</dbReference>
<dbReference type="PRINTS" id="PR00149">
    <property type="entry name" value="FUMRATELYASE"/>
</dbReference>
<comment type="pathway">
    <text evidence="5">Carbohydrate metabolism; tricarboxylic acid cycle; (S)-malate from fumarate: step 1/1.</text>
</comment>
<dbReference type="FunFam" id="1.10.40.30:FF:000002">
    <property type="entry name" value="Fumarate hydratase class II"/>
    <property type="match status" value="1"/>
</dbReference>
<comment type="miscellaneous">
    <text evidence="5">There are 2 substrate-binding sites: the catalytic A site, and the non-catalytic B site that may play a role in the transfer of substrate or product between the active site and the solvent. Alternatively, the B site may bind allosteric effectors.</text>
</comment>
<comment type="subcellular location">
    <subcellularLocation>
        <location evidence="5">Cytoplasm</location>
    </subcellularLocation>
</comment>
<dbReference type="InterPro" id="IPR018951">
    <property type="entry name" value="Fumarase_C_C"/>
</dbReference>
<feature type="binding site" evidence="5">
    <location>
        <begin position="97"/>
        <end position="99"/>
    </location>
    <ligand>
        <name>substrate</name>
    </ligand>
</feature>
<comment type="function">
    <text evidence="5">Involved in the TCA cycle. Catalyzes the stereospecific interconversion of fumarate to L-malate.</text>
</comment>
<name>A0A1W2DT46_9BACT</name>
<feature type="site" description="Important for catalytic activity" evidence="5">
    <location>
        <position position="330"/>
    </location>
</feature>
<dbReference type="InterPro" id="IPR022761">
    <property type="entry name" value="Fumarate_lyase_N"/>
</dbReference>
<dbReference type="InterPro" id="IPR000362">
    <property type="entry name" value="Fumarate_lyase_fam"/>
</dbReference>
<feature type="domain" description="Fumarase C C-terminal" evidence="7">
    <location>
        <begin position="407"/>
        <end position="450"/>
    </location>
</feature>
<evidence type="ECO:0000259" key="6">
    <source>
        <dbReference type="Pfam" id="PF00206"/>
    </source>
</evidence>
<dbReference type="InterPro" id="IPR008948">
    <property type="entry name" value="L-Aspartase-like"/>
</dbReference>
<feature type="binding site" description="in site B" evidence="5">
    <location>
        <begin position="128"/>
        <end position="131"/>
    </location>
    <ligand>
        <name>substrate</name>
    </ligand>
</feature>
<dbReference type="EC" id="4.2.1.2" evidence="5"/>
<keyword evidence="2 5" id="KW-0963">Cytoplasm</keyword>
<dbReference type="GO" id="GO:0006106">
    <property type="term" value="P:fumarate metabolic process"/>
    <property type="evidence" value="ECO:0007669"/>
    <property type="project" value="InterPro"/>
</dbReference>
<dbReference type="InterPro" id="IPR024083">
    <property type="entry name" value="Fumarase/histidase_N"/>
</dbReference>
<dbReference type="Gene3D" id="1.10.275.10">
    <property type="entry name" value="Fumarase/aspartase (N-terminal domain)"/>
    <property type="match status" value="1"/>
</dbReference>
<proteinExistence type="inferred from homology"/>
<keyword evidence="9" id="KW-1185">Reference proteome</keyword>
<accession>A0A1W2DT46</accession>
<evidence type="ECO:0000259" key="7">
    <source>
        <dbReference type="Pfam" id="PF10415"/>
    </source>
</evidence>
<evidence type="ECO:0000256" key="5">
    <source>
        <dbReference type="HAMAP-Rule" id="MF_00743"/>
    </source>
</evidence>
<feature type="binding site" evidence="5">
    <location>
        <begin position="138"/>
        <end position="140"/>
    </location>
    <ligand>
        <name>substrate</name>
    </ligand>
</feature>
<dbReference type="GO" id="GO:0004333">
    <property type="term" value="F:fumarate hydratase activity"/>
    <property type="evidence" value="ECO:0007669"/>
    <property type="project" value="UniProtKB-UniRule"/>
</dbReference>
<keyword evidence="4 5" id="KW-0456">Lyase</keyword>
<evidence type="ECO:0000256" key="4">
    <source>
        <dbReference type="ARBA" id="ARBA00023239"/>
    </source>
</evidence>
<dbReference type="NCBIfam" id="NF008909">
    <property type="entry name" value="PRK12273.1"/>
    <property type="match status" value="1"/>
</dbReference>
<feature type="binding site" evidence="5">
    <location>
        <begin position="323"/>
        <end position="325"/>
    </location>
    <ligand>
        <name>substrate</name>
    </ligand>
</feature>
<dbReference type="UniPathway" id="UPA00223">
    <property type="reaction ID" value="UER01007"/>
</dbReference>
<dbReference type="RefSeq" id="WP_084070902.1">
    <property type="nucleotide sequence ID" value="NZ_FWXY01000020.1"/>
</dbReference>
<feature type="binding site" evidence="5">
    <location>
        <position position="318"/>
    </location>
    <ligand>
        <name>substrate</name>
    </ligand>
</feature>
<dbReference type="AlphaFoldDB" id="A0A1W2DT46"/>
<comment type="similarity">
    <text evidence="1 5">Belongs to the class-II fumarase/aspartase family. Fumarase subfamily.</text>
</comment>
<evidence type="ECO:0000256" key="2">
    <source>
        <dbReference type="ARBA" id="ARBA00022490"/>
    </source>
</evidence>
<sequence length="460" mass="49086">MDYREEKDTMGMVRVPKNSYYGAQTQRAVDNFPISGTSLPLSFIYSLALVKKCAAQVNAALGGIDSSMGQAIAQAAQEVMEGKFDDQFVVDVFQTGSGTSTNMNMNEVLASRANEILTGQRGGKSPVHPNDHVNASQSSNDVIPTVIHVSALTQISTRLMPALEALERALSEKALEFRTVKKIGRTHLQDAVPMTLGQEFSGYARQITLAIQRLGAVKPRLLELALGGTAVGSGLNAHPDFAPRVIQTIAAKTQLEFREAENHFQAQATQDTAVETSGILKSMAVALVKIANDIRWLASGPRCGVGEINIPSLQPGSSIMPGKVNPVIPEAVIQVGAQVMGNDTTIMVGGQGGNFELNVMLPVIAHNLLQSIELLSSVSILFVGKCVNGITANEEKCAAFIEKSLALVTGLIPHIGYDRAADIAKKAHKSGKTIRQVVLENNILPEAILNGIAEFNPGRM</sequence>